<name>A0A1T2YK21_PSEFL</name>
<dbReference type="Proteomes" id="UP000190965">
    <property type="component" value="Unassembled WGS sequence"/>
</dbReference>
<dbReference type="AlphaFoldDB" id="A0A1T2YK21"/>
<evidence type="ECO:0000313" key="2">
    <source>
        <dbReference type="EMBL" id="OPA92417.1"/>
    </source>
</evidence>
<reference evidence="2 3" key="1">
    <citation type="submission" date="2016-12" db="EMBL/GenBank/DDBJ databases">
        <title>Draft genome sequences of seven strains of Pseudomonas fluorescens that produce 4-formylaminooxyvinylglycine.</title>
        <authorList>
            <person name="Okrent R.A."/>
            <person name="Manning V.A."/>
            <person name="Trippe K.M."/>
        </authorList>
    </citation>
    <scope>NUCLEOTIDE SEQUENCE [LARGE SCALE GENOMIC DNA]</scope>
    <source>
        <strain evidence="2 3">P5A</strain>
    </source>
</reference>
<evidence type="ECO:0000256" key="1">
    <source>
        <dbReference type="SAM" id="MobiDB-lite"/>
    </source>
</evidence>
<evidence type="ECO:0000313" key="3">
    <source>
        <dbReference type="Proteomes" id="UP000190965"/>
    </source>
</evidence>
<proteinExistence type="predicted"/>
<gene>
    <name evidence="2" type="ORF">BFW87_17555</name>
</gene>
<accession>A0A1T2YK21</accession>
<sequence length="114" mass="12586">MNIKLFPFLTNETLVATVFGDSLWLNDEEIDLSAIPEGHRLPASAINNHWFSASDPIERVGGVISLTLKFPVKWDSPEAIRTPSEPMVLSLTRGDVRFPSAEPPGTENRLASEI</sequence>
<dbReference type="RefSeq" id="WP_078741019.1">
    <property type="nucleotide sequence ID" value="NZ_MSDF01000021.1"/>
</dbReference>
<dbReference type="EMBL" id="MSDF01000021">
    <property type="protein sequence ID" value="OPA92417.1"/>
    <property type="molecule type" value="Genomic_DNA"/>
</dbReference>
<organism evidence="2 3">
    <name type="scientific">Pseudomonas fluorescens</name>
    <dbReference type="NCBI Taxonomy" id="294"/>
    <lineage>
        <taxon>Bacteria</taxon>
        <taxon>Pseudomonadati</taxon>
        <taxon>Pseudomonadota</taxon>
        <taxon>Gammaproteobacteria</taxon>
        <taxon>Pseudomonadales</taxon>
        <taxon>Pseudomonadaceae</taxon>
        <taxon>Pseudomonas</taxon>
    </lineage>
</organism>
<dbReference type="OrthoDB" id="8373799at2"/>
<feature type="region of interest" description="Disordered" evidence="1">
    <location>
        <begin position="95"/>
        <end position="114"/>
    </location>
</feature>
<comment type="caution">
    <text evidence="2">The sequence shown here is derived from an EMBL/GenBank/DDBJ whole genome shotgun (WGS) entry which is preliminary data.</text>
</comment>
<protein>
    <submittedName>
        <fullName evidence="2">Uncharacterized protein</fullName>
    </submittedName>
</protein>